<keyword evidence="4" id="KW-1185">Reference proteome</keyword>
<feature type="transmembrane region" description="Helical" evidence="1">
    <location>
        <begin position="605"/>
        <end position="621"/>
    </location>
</feature>
<organism evidence="3 4">
    <name type="scientific">Entamoeba nuttalli</name>
    <dbReference type="NCBI Taxonomy" id="412467"/>
    <lineage>
        <taxon>Eukaryota</taxon>
        <taxon>Amoebozoa</taxon>
        <taxon>Evosea</taxon>
        <taxon>Archamoebae</taxon>
        <taxon>Mastigamoebida</taxon>
        <taxon>Entamoebidae</taxon>
        <taxon>Entamoeba</taxon>
    </lineage>
</organism>
<reference evidence="3 4" key="1">
    <citation type="journal article" date="2019" name="PLoS Negl. Trop. Dis.">
        <title>Whole genome sequencing of Entamoeba nuttalli reveals mammalian host-related molecular signatures and a novel octapeptide-repeat surface protein.</title>
        <authorList>
            <person name="Tanaka M."/>
            <person name="Makiuchi T."/>
            <person name="Komiyama T."/>
            <person name="Shiina T."/>
            <person name="Osaki K."/>
            <person name="Tachibana H."/>
        </authorList>
    </citation>
    <scope>NUCLEOTIDE SEQUENCE [LARGE SCALE GENOMIC DNA]</scope>
    <source>
        <strain evidence="3 4">P19-061405</strain>
    </source>
</reference>
<evidence type="ECO:0000313" key="3">
    <source>
        <dbReference type="EMBL" id="GAB1222277.1"/>
    </source>
</evidence>
<feature type="domain" description="Calcineurin-like phosphoesterase" evidence="2">
    <location>
        <begin position="54"/>
        <end position="285"/>
    </location>
</feature>
<feature type="transmembrane region" description="Helical" evidence="1">
    <location>
        <begin position="493"/>
        <end position="513"/>
    </location>
</feature>
<accession>A0ABQ0DHF1</accession>
<keyword evidence="1" id="KW-1133">Transmembrane helix</keyword>
<feature type="transmembrane region" description="Helical" evidence="1">
    <location>
        <begin position="436"/>
        <end position="468"/>
    </location>
</feature>
<evidence type="ECO:0000259" key="2">
    <source>
        <dbReference type="Pfam" id="PF00149"/>
    </source>
</evidence>
<dbReference type="InterPro" id="IPR004843">
    <property type="entry name" value="Calcineurin-like_PHP"/>
</dbReference>
<dbReference type="Proteomes" id="UP001628156">
    <property type="component" value="Unassembled WGS sequence"/>
</dbReference>
<feature type="transmembrane region" description="Helical" evidence="1">
    <location>
        <begin position="543"/>
        <end position="563"/>
    </location>
</feature>
<proteinExistence type="predicted"/>
<keyword evidence="1" id="KW-0812">Transmembrane</keyword>
<feature type="transmembrane region" description="Helical" evidence="1">
    <location>
        <begin position="7"/>
        <end position="32"/>
    </location>
</feature>
<keyword evidence="1" id="KW-0472">Membrane</keyword>
<evidence type="ECO:0000313" key="4">
    <source>
        <dbReference type="Proteomes" id="UP001628156"/>
    </source>
</evidence>
<dbReference type="InterPro" id="IPR029052">
    <property type="entry name" value="Metallo-depent_PP-like"/>
</dbReference>
<dbReference type="Gene3D" id="3.60.21.10">
    <property type="match status" value="1"/>
</dbReference>
<name>A0ABQ0DHF1_9EUKA</name>
<dbReference type="PANTHER" id="PTHR14795:SF0">
    <property type="entry name" value="TRANSMEMBRANE PROTEIN 62"/>
    <property type="match status" value="1"/>
</dbReference>
<sequence>MKRFESIFMIIDVILFIIVWITLFGIILYVFYPALPPEIYPTPTIVKQSNTFFTIVQVSDPHFSKWWISHAIKRMNKFCSSTLKKTKPELVVVTGDITKGQKIAATNYPMQHREEWEGYRTRVDNVCKRYFCNSNNFNQSENEPLNGVPKCLSDHWIDIRGNHDSDGMIYGVEEKNYAKDYLISGDQKLIVRDITKDNQTIRVILIDMFQETSLPVDGEGIVNISLYNILKQKLTERKTTHTILAGHYPINSVVVEENDTLLNCLRKDFNDNLPFSMYWSGHYHQKNLHVYHKGGIREVECPTMENNVVHIYVFKDGFIYDKDLYIYKDTVLLLKPTAQKYYNHNSAFETLESYSKFEGIVFSLQKVKLVKLYINGEEYCQMDQNDKDIRLYQCDAQEYYLTHQKIYKAKLLVLFEDDSIQEDEQEMKETFNHRKYILTLSFFILTNIVLLFIEIRLVVCCIIAGLLFRFKPLIYLTRFVPFTFIRKYRKMPLSYLLLFIGILLYIHSGYIVIGDIGMGEPVYITFKTVLVGPRSAHFHSTRIAIICFLIILTWYCCYGVALYNMQCQTQANMCFGVLAFLLGVFTRMALFTTAVSLIFTSPFTYIMLLNIGILVHSKYGYSVDLKLKKSTLSQKVLIIY</sequence>
<comment type="caution">
    <text evidence="3">The sequence shown here is derived from an EMBL/GenBank/DDBJ whole genome shotgun (WGS) entry which is preliminary data.</text>
</comment>
<evidence type="ECO:0000256" key="1">
    <source>
        <dbReference type="SAM" id="Phobius"/>
    </source>
</evidence>
<protein>
    <recommendedName>
        <fullName evidence="2">Calcineurin-like phosphoesterase domain-containing protein</fullName>
    </recommendedName>
</protein>
<dbReference type="PANTHER" id="PTHR14795">
    <property type="entry name" value="HELICASE RELATED"/>
    <property type="match status" value="1"/>
</dbReference>
<dbReference type="SUPFAM" id="SSF56300">
    <property type="entry name" value="Metallo-dependent phosphatases"/>
    <property type="match status" value="1"/>
</dbReference>
<dbReference type="Pfam" id="PF00149">
    <property type="entry name" value="Metallophos"/>
    <property type="match status" value="1"/>
</dbReference>
<feature type="transmembrane region" description="Helical" evidence="1">
    <location>
        <begin position="575"/>
        <end position="599"/>
    </location>
</feature>
<dbReference type="EMBL" id="BAAFRS010000100">
    <property type="protein sequence ID" value="GAB1222277.1"/>
    <property type="molecule type" value="Genomic_DNA"/>
</dbReference>
<gene>
    <name evidence="3" type="ORF">ENUP19_0100G0026</name>
</gene>